<name>A0A4Y6PVY8_PERCE</name>
<dbReference type="AlphaFoldDB" id="A0A4Y6PVY8"/>
<organism evidence="1 2">
    <name type="scientific">Persicimonas caeni</name>
    <dbReference type="NCBI Taxonomy" id="2292766"/>
    <lineage>
        <taxon>Bacteria</taxon>
        <taxon>Deltaproteobacteria</taxon>
        <taxon>Bradymonadales</taxon>
        <taxon>Bradymonadaceae</taxon>
        <taxon>Persicimonas</taxon>
    </lineage>
</organism>
<evidence type="ECO:0000313" key="2">
    <source>
        <dbReference type="Proteomes" id="UP000315995"/>
    </source>
</evidence>
<accession>A0A4Y6PVY8</accession>
<dbReference type="RefSeq" id="WP_141198642.1">
    <property type="nucleotide sequence ID" value="NZ_CP041186.1"/>
</dbReference>
<dbReference type="Proteomes" id="UP000315995">
    <property type="component" value="Chromosome"/>
</dbReference>
<protein>
    <submittedName>
        <fullName evidence="1">Uncharacterized protein</fullName>
    </submittedName>
</protein>
<accession>A0A5B8YCC2</accession>
<proteinExistence type="predicted"/>
<sequence length="163" mass="18387">MEYFNEGDRQVLLGQRTWDLAGRADMAFQARFEEWCEQELSLVTGHQVSAVRVDCIEGFNSFVLKACMATDDRVRFSSPKPTYYGNASLMRNRDGAIVMSADLFVFVASQRVRTYAETSEGGGTVLELAFDSDSHHWSSSWGVEYFEEMASIERDALAYFAAT</sequence>
<evidence type="ECO:0000313" key="1">
    <source>
        <dbReference type="EMBL" id="QDG52167.1"/>
    </source>
</evidence>
<dbReference type="EMBL" id="CP041186">
    <property type="protein sequence ID" value="QDG52167.1"/>
    <property type="molecule type" value="Genomic_DNA"/>
</dbReference>
<reference evidence="1 2" key="1">
    <citation type="submission" date="2019-06" db="EMBL/GenBank/DDBJ databases">
        <title>Persicimonas caeni gen. nov., sp. nov., a predatory bacterium isolated from solar saltern.</title>
        <authorList>
            <person name="Wang S."/>
        </authorList>
    </citation>
    <scope>NUCLEOTIDE SEQUENCE [LARGE SCALE GENOMIC DNA]</scope>
    <source>
        <strain evidence="1 2">YN101</strain>
    </source>
</reference>
<gene>
    <name evidence="1" type="ORF">FIV42_15885</name>
</gene>
<keyword evidence="2" id="KW-1185">Reference proteome</keyword>